<dbReference type="PANTHER" id="PTHR43540:SF1">
    <property type="entry name" value="ISOCHORISMATASE HYDROLASE"/>
    <property type="match status" value="1"/>
</dbReference>
<dbReference type="CDD" id="cd01014">
    <property type="entry name" value="nicotinamidase_related"/>
    <property type="match status" value="1"/>
</dbReference>
<dbReference type="Proteomes" id="UP000646365">
    <property type="component" value="Unassembled WGS sequence"/>
</dbReference>
<dbReference type="Pfam" id="PF00857">
    <property type="entry name" value="Isochorismatase"/>
    <property type="match status" value="1"/>
</dbReference>
<reference evidence="4" key="2">
    <citation type="submission" date="2020-09" db="EMBL/GenBank/DDBJ databases">
        <authorList>
            <person name="Sun Q."/>
            <person name="Zhou Y."/>
        </authorList>
    </citation>
    <scope>NUCLEOTIDE SEQUENCE</scope>
    <source>
        <strain evidence="4">CGMCC 1.15725</strain>
    </source>
</reference>
<gene>
    <name evidence="4" type="ORF">GCM10011611_29910</name>
</gene>
<keyword evidence="1" id="KW-0378">Hydrolase</keyword>
<feature type="region of interest" description="Disordered" evidence="2">
    <location>
        <begin position="65"/>
        <end position="85"/>
    </location>
</feature>
<dbReference type="GO" id="GO:0016787">
    <property type="term" value="F:hydrolase activity"/>
    <property type="evidence" value="ECO:0007669"/>
    <property type="project" value="UniProtKB-KW"/>
</dbReference>
<evidence type="ECO:0000313" key="4">
    <source>
        <dbReference type="EMBL" id="GGF21852.1"/>
    </source>
</evidence>
<dbReference type="InterPro" id="IPR000868">
    <property type="entry name" value="Isochorismatase-like_dom"/>
</dbReference>
<dbReference type="EMBL" id="BMJQ01000007">
    <property type="protein sequence ID" value="GGF21852.1"/>
    <property type="molecule type" value="Genomic_DNA"/>
</dbReference>
<feature type="domain" description="Isochorismatase-like" evidence="3">
    <location>
        <begin position="9"/>
        <end position="184"/>
    </location>
</feature>
<evidence type="ECO:0000256" key="2">
    <source>
        <dbReference type="SAM" id="MobiDB-lite"/>
    </source>
</evidence>
<reference evidence="4" key="1">
    <citation type="journal article" date="2014" name="Int. J. Syst. Evol. Microbiol.">
        <title>Complete genome sequence of Corynebacterium casei LMG S-19264T (=DSM 44701T), isolated from a smear-ripened cheese.</title>
        <authorList>
            <consortium name="US DOE Joint Genome Institute (JGI-PGF)"/>
            <person name="Walter F."/>
            <person name="Albersmeier A."/>
            <person name="Kalinowski J."/>
            <person name="Ruckert C."/>
        </authorList>
    </citation>
    <scope>NUCLEOTIDE SEQUENCE</scope>
    <source>
        <strain evidence="4">CGMCC 1.15725</strain>
    </source>
</reference>
<dbReference type="AlphaFoldDB" id="A0A8J2YVI7"/>
<dbReference type="InterPro" id="IPR050272">
    <property type="entry name" value="Isochorismatase-like_hydrls"/>
</dbReference>
<dbReference type="PANTHER" id="PTHR43540">
    <property type="entry name" value="PEROXYUREIDOACRYLATE/UREIDOACRYLATE AMIDOHYDROLASE-RELATED"/>
    <property type="match status" value="1"/>
</dbReference>
<proteinExistence type="predicted"/>
<sequence>MISLDPATTALIVIDVQKAFDEWEAAGLRRNNPEAVVHIADLIAHFRGVPAPIFHIRHAGRTTASRFHPDLPGHAVKGEARERSGEPVLVKRVNSSFIGTDLEARLRDQGIRTLVIVGATTNHCVETTTRMAGNLGFDAKLVRDGTWTFERTGPDGDHHTAEAIHAMTLANLNEEFAEIVTAADVAAALRR</sequence>
<evidence type="ECO:0000313" key="5">
    <source>
        <dbReference type="Proteomes" id="UP000646365"/>
    </source>
</evidence>
<name>A0A8J2YVI7_9PROT</name>
<evidence type="ECO:0000256" key="1">
    <source>
        <dbReference type="ARBA" id="ARBA00022801"/>
    </source>
</evidence>
<dbReference type="Gene3D" id="3.40.50.850">
    <property type="entry name" value="Isochorismatase-like"/>
    <property type="match status" value="1"/>
</dbReference>
<keyword evidence="5" id="KW-1185">Reference proteome</keyword>
<dbReference type="InterPro" id="IPR036380">
    <property type="entry name" value="Isochorismatase-like_sf"/>
</dbReference>
<evidence type="ECO:0000259" key="3">
    <source>
        <dbReference type="Pfam" id="PF00857"/>
    </source>
</evidence>
<feature type="compositionally biased region" description="Basic and acidic residues" evidence="2">
    <location>
        <begin position="67"/>
        <end position="85"/>
    </location>
</feature>
<comment type="caution">
    <text evidence="4">The sequence shown here is derived from an EMBL/GenBank/DDBJ whole genome shotgun (WGS) entry which is preliminary data.</text>
</comment>
<organism evidence="4 5">
    <name type="scientific">Aliidongia dinghuensis</name>
    <dbReference type="NCBI Taxonomy" id="1867774"/>
    <lineage>
        <taxon>Bacteria</taxon>
        <taxon>Pseudomonadati</taxon>
        <taxon>Pseudomonadota</taxon>
        <taxon>Alphaproteobacteria</taxon>
        <taxon>Rhodospirillales</taxon>
        <taxon>Dongiaceae</taxon>
        <taxon>Aliidongia</taxon>
    </lineage>
</organism>
<protein>
    <submittedName>
        <fullName evidence="4">Isochorismatase</fullName>
    </submittedName>
</protein>
<dbReference type="RefSeq" id="WP_189047090.1">
    <property type="nucleotide sequence ID" value="NZ_BMJQ01000007.1"/>
</dbReference>
<accession>A0A8J2YVI7</accession>
<dbReference type="SUPFAM" id="SSF52499">
    <property type="entry name" value="Isochorismatase-like hydrolases"/>
    <property type="match status" value="1"/>
</dbReference>